<dbReference type="PANTHER" id="PTHR42076:SF1">
    <property type="entry name" value="CYANOVIRIN-N DOMAIN-CONTAINING PROTEIN"/>
    <property type="match status" value="1"/>
</dbReference>
<dbReference type="InterPro" id="IPR036673">
    <property type="entry name" value="Cyanovirin-N_sf"/>
</dbReference>
<dbReference type="AlphaFoldDB" id="W4KRZ4"/>
<protein>
    <recommendedName>
        <fullName evidence="1">Cyanovirin-N domain-containing protein</fullName>
    </recommendedName>
</protein>
<dbReference type="SMART" id="SM01111">
    <property type="entry name" value="CVNH"/>
    <property type="match status" value="2"/>
</dbReference>
<dbReference type="GeneID" id="20669093"/>
<evidence type="ECO:0000259" key="1">
    <source>
        <dbReference type="SMART" id="SM01111"/>
    </source>
</evidence>
<dbReference type="Proteomes" id="UP000030671">
    <property type="component" value="Unassembled WGS sequence"/>
</dbReference>
<dbReference type="EMBL" id="KI925454">
    <property type="protein sequence ID" value="ETW87826.1"/>
    <property type="molecule type" value="Genomic_DNA"/>
</dbReference>
<dbReference type="Pfam" id="PF08881">
    <property type="entry name" value="CVNH"/>
    <property type="match status" value="2"/>
</dbReference>
<feature type="domain" description="Cyanovirin-N" evidence="1">
    <location>
        <begin position="2"/>
        <end position="98"/>
    </location>
</feature>
<sequence>MAFSLTSRTIILEGSILKAHCRNLQGFWVPSTIDLDRHLGNIDGSFNMSGTNFSRSAESVRLVGTIITASLIRQDSKRLQATLDLNVCIQNIDGQLRFKKPRDSLLLSSSCLLLDGTRLKGLCLGMDGKMHASEIDLNDHYGNSNGEFKSGDKSFVYTARNLSLHLTTKSITLRAELRGWDSQYKQAEVDLSICIVNHYGGLVFVKHDGWFDRDGFFASFFEKLPVVGFIVAALQFAAGNEDHAARAIAYCANSTTVMVGITIGTCLGGPIGAMIRAGLATPIGILAEMALAGYLVHDPRLKAQFEEATIGRFLYESLRN</sequence>
<dbReference type="InParanoid" id="W4KRZ4"/>
<evidence type="ECO:0000313" key="3">
    <source>
        <dbReference type="Proteomes" id="UP000030671"/>
    </source>
</evidence>
<organism evidence="2 3">
    <name type="scientific">Heterobasidion irregulare (strain TC 32-1)</name>
    <dbReference type="NCBI Taxonomy" id="747525"/>
    <lineage>
        <taxon>Eukaryota</taxon>
        <taxon>Fungi</taxon>
        <taxon>Dikarya</taxon>
        <taxon>Basidiomycota</taxon>
        <taxon>Agaricomycotina</taxon>
        <taxon>Agaricomycetes</taxon>
        <taxon>Russulales</taxon>
        <taxon>Bondarzewiaceae</taxon>
        <taxon>Heterobasidion</taxon>
        <taxon>Heterobasidion annosum species complex</taxon>
    </lineage>
</organism>
<dbReference type="PANTHER" id="PTHR42076">
    <property type="entry name" value="CYANOVIRIN-N HOMOLOG"/>
    <property type="match status" value="1"/>
</dbReference>
<dbReference type="HOGENOM" id="CLU_053177_0_0_1"/>
<dbReference type="eggNOG" id="ENOG502SE9Z">
    <property type="taxonomic scope" value="Eukaryota"/>
</dbReference>
<gene>
    <name evidence="2" type="ORF">HETIRDRAFT_245866</name>
</gene>
<proteinExistence type="predicted"/>
<dbReference type="OrthoDB" id="2441380at2759"/>
<accession>W4KRZ4</accession>
<keyword evidence="3" id="KW-1185">Reference proteome</keyword>
<feature type="domain" description="Cyanovirin-N" evidence="1">
    <location>
        <begin position="103"/>
        <end position="204"/>
    </location>
</feature>
<dbReference type="RefSeq" id="XP_009541684.1">
    <property type="nucleotide sequence ID" value="XM_009543389.1"/>
</dbReference>
<feature type="non-terminal residue" evidence="2">
    <location>
        <position position="320"/>
    </location>
</feature>
<dbReference type="InterPro" id="IPR011058">
    <property type="entry name" value="Cyanovirin-N"/>
</dbReference>
<dbReference type="Gene3D" id="2.30.60.10">
    <property type="entry name" value="Cyanovirin-N"/>
    <property type="match status" value="2"/>
</dbReference>
<dbReference type="SUPFAM" id="SSF51322">
    <property type="entry name" value="Cyanovirin-N"/>
    <property type="match status" value="2"/>
</dbReference>
<reference evidence="2 3" key="1">
    <citation type="journal article" date="2012" name="New Phytol.">
        <title>Insight into trade-off between wood decay and parasitism from the genome of a fungal forest pathogen.</title>
        <authorList>
            <person name="Olson A."/>
            <person name="Aerts A."/>
            <person name="Asiegbu F."/>
            <person name="Belbahri L."/>
            <person name="Bouzid O."/>
            <person name="Broberg A."/>
            <person name="Canback B."/>
            <person name="Coutinho P.M."/>
            <person name="Cullen D."/>
            <person name="Dalman K."/>
            <person name="Deflorio G."/>
            <person name="van Diepen L.T."/>
            <person name="Dunand C."/>
            <person name="Duplessis S."/>
            <person name="Durling M."/>
            <person name="Gonthier P."/>
            <person name="Grimwood J."/>
            <person name="Fossdal C.G."/>
            <person name="Hansson D."/>
            <person name="Henrissat B."/>
            <person name="Hietala A."/>
            <person name="Himmelstrand K."/>
            <person name="Hoffmeister D."/>
            <person name="Hogberg N."/>
            <person name="James T.Y."/>
            <person name="Karlsson M."/>
            <person name="Kohler A."/>
            <person name="Kues U."/>
            <person name="Lee Y.H."/>
            <person name="Lin Y.C."/>
            <person name="Lind M."/>
            <person name="Lindquist E."/>
            <person name="Lombard V."/>
            <person name="Lucas S."/>
            <person name="Lunden K."/>
            <person name="Morin E."/>
            <person name="Murat C."/>
            <person name="Park J."/>
            <person name="Raffaello T."/>
            <person name="Rouze P."/>
            <person name="Salamov A."/>
            <person name="Schmutz J."/>
            <person name="Solheim H."/>
            <person name="Stahlberg J."/>
            <person name="Velez H."/>
            <person name="de Vries R.P."/>
            <person name="Wiebenga A."/>
            <person name="Woodward S."/>
            <person name="Yakovlev I."/>
            <person name="Garbelotto M."/>
            <person name="Martin F."/>
            <person name="Grigoriev I.V."/>
            <person name="Stenlid J."/>
        </authorList>
    </citation>
    <scope>NUCLEOTIDE SEQUENCE [LARGE SCALE GENOMIC DNA]</scope>
    <source>
        <strain evidence="2 3">TC 32-1</strain>
    </source>
</reference>
<evidence type="ECO:0000313" key="2">
    <source>
        <dbReference type="EMBL" id="ETW87826.1"/>
    </source>
</evidence>
<name>W4KRZ4_HETIT</name>
<dbReference type="KEGG" id="hir:HETIRDRAFT_245866"/>